<dbReference type="Proteomes" id="UP000529783">
    <property type="component" value="Unassembled WGS sequence"/>
</dbReference>
<sequence length="53" mass="5483">MSDFDNARKAAELEAKVTGEPAVRVVTTDSGRVSAVTRNPDGTGGTEVLDPGH</sequence>
<dbReference type="RefSeq" id="WP_179847651.1">
    <property type="nucleotide sequence ID" value="NZ_JACCBA010000001.1"/>
</dbReference>
<proteinExistence type="predicted"/>
<organism evidence="2 3">
    <name type="scientific">Actinomadura luteofluorescens</name>
    <dbReference type="NCBI Taxonomy" id="46163"/>
    <lineage>
        <taxon>Bacteria</taxon>
        <taxon>Bacillati</taxon>
        <taxon>Actinomycetota</taxon>
        <taxon>Actinomycetes</taxon>
        <taxon>Streptosporangiales</taxon>
        <taxon>Thermomonosporaceae</taxon>
        <taxon>Actinomadura</taxon>
    </lineage>
</organism>
<name>A0A7Y9ENV4_9ACTN</name>
<gene>
    <name evidence="2" type="ORF">BJY14_007208</name>
</gene>
<dbReference type="EMBL" id="JACCBA010000001">
    <property type="protein sequence ID" value="NYD51225.1"/>
    <property type="molecule type" value="Genomic_DNA"/>
</dbReference>
<evidence type="ECO:0000313" key="2">
    <source>
        <dbReference type="EMBL" id="NYD51225.1"/>
    </source>
</evidence>
<accession>A0A7Y9ENV4</accession>
<keyword evidence="3" id="KW-1185">Reference proteome</keyword>
<protein>
    <submittedName>
        <fullName evidence="2">Uncharacterized protein</fullName>
    </submittedName>
</protein>
<dbReference type="AlphaFoldDB" id="A0A7Y9ENV4"/>
<evidence type="ECO:0000313" key="3">
    <source>
        <dbReference type="Proteomes" id="UP000529783"/>
    </source>
</evidence>
<reference evidence="2 3" key="1">
    <citation type="submission" date="2020-07" db="EMBL/GenBank/DDBJ databases">
        <title>Sequencing the genomes of 1000 actinobacteria strains.</title>
        <authorList>
            <person name="Klenk H.-P."/>
        </authorList>
    </citation>
    <scope>NUCLEOTIDE SEQUENCE [LARGE SCALE GENOMIC DNA]</scope>
    <source>
        <strain evidence="2 3">DSM 40398</strain>
    </source>
</reference>
<comment type="caution">
    <text evidence="2">The sequence shown here is derived from an EMBL/GenBank/DDBJ whole genome shotgun (WGS) entry which is preliminary data.</text>
</comment>
<evidence type="ECO:0000256" key="1">
    <source>
        <dbReference type="SAM" id="MobiDB-lite"/>
    </source>
</evidence>
<feature type="region of interest" description="Disordered" evidence="1">
    <location>
        <begin position="34"/>
        <end position="53"/>
    </location>
</feature>